<dbReference type="Gene3D" id="3.40.50.1360">
    <property type="match status" value="1"/>
</dbReference>
<dbReference type="Proteomes" id="UP000288603">
    <property type="component" value="Unassembled WGS sequence"/>
</dbReference>
<keyword evidence="2" id="KW-0119">Carbohydrate metabolism</keyword>
<evidence type="ECO:0000259" key="3">
    <source>
        <dbReference type="Pfam" id="PF01182"/>
    </source>
</evidence>
<sequence length="244" mass="25608">MNIHRLPDPAAVGRAAADLVDAAVLDRGERVVGLATGSSPLETYAELVRRHGRDPHSPYRSVDAYLLDEYVGLPVGHPERYAAVIRREFTDAMGVAPHRVHGPDADAPDLDEASRAYDAAIERAGGVGMQLLGLGSDGHIAFNAPGTPFDAGTHVATLSESTRRDNARFFGGDVASVPRTALSQGIATILRARSIVVIATGARKADVVGRLLSSEPTEALPATALLRHPGTVLLIDDAAAAHLP</sequence>
<organism evidence="4 5">
    <name type="scientific">Labedella populi</name>
    <dbReference type="NCBI Taxonomy" id="2498850"/>
    <lineage>
        <taxon>Bacteria</taxon>
        <taxon>Bacillati</taxon>
        <taxon>Actinomycetota</taxon>
        <taxon>Actinomycetes</taxon>
        <taxon>Micrococcales</taxon>
        <taxon>Microbacteriaceae</taxon>
        <taxon>Labedella</taxon>
    </lineage>
</organism>
<reference evidence="4 5" key="1">
    <citation type="submission" date="2018-12" db="EMBL/GenBank/DDBJ databases">
        <authorList>
            <person name="Li F."/>
        </authorList>
    </citation>
    <scope>NUCLEOTIDE SEQUENCE [LARGE SCALE GENOMIC DNA]</scope>
    <source>
        <strain evidence="4 5">8H24J-4-2</strain>
    </source>
</reference>
<dbReference type="PANTHER" id="PTHR11280:SF5">
    <property type="entry name" value="GLUCOSAMINE-6-PHOSPHATE ISOMERASE"/>
    <property type="match status" value="1"/>
</dbReference>
<dbReference type="GO" id="GO:0006043">
    <property type="term" value="P:glucosamine catabolic process"/>
    <property type="evidence" value="ECO:0007669"/>
    <property type="project" value="TreeGrafter"/>
</dbReference>
<evidence type="ECO:0000256" key="1">
    <source>
        <dbReference type="ARBA" id="ARBA00022801"/>
    </source>
</evidence>
<dbReference type="OrthoDB" id="9791139at2"/>
<dbReference type="PANTHER" id="PTHR11280">
    <property type="entry name" value="GLUCOSAMINE-6-PHOSPHATE ISOMERASE"/>
    <property type="match status" value="1"/>
</dbReference>
<feature type="domain" description="Glucosamine/galactosamine-6-phosphate isomerase" evidence="3">
    <location>
        <begin position="11"/>
        <end position="227"/>
    </location>
</feature>
<name>A0A444QGW8_9MICO</name>
<dbReference type="InterPro" id="IPR037171">
    <property type="entry name" value="NagB/RpiA_transferase-like"/>
</dbReference>
<evidence type="ECO:0000313" key="5">
    <source>
        <dbReference type="Proteomes" id="UP000288603"/>
    </source>
</evidence>
<evidence type="ECO:0000256" key="2">
    <source>
        <dbReference type="ARBA" id="ARBA00023277"/>
    </source>
</evidence>
<dbReference type="GO" id="GO:0005975">
    <property type="term" value="P:carbohydrate metabolic process"/>
    <property type="evidence" value="ECO:0007669"/>
    <property type="project" value="InterPro"/>
</dbReference>
<dbReference type="GO" id="GO:0006046">
    <property type="term" value="P:N-acetylglucosamine catabolic process"/>
    <property type="evidence" value="ECO:0007669"/>
    <property type="project" value="TreeGrafter"/>
</dbReference>
<dbReference type="GO" id="GO:0004342">
    <property type="term" value="F:glucosamine-6-phosphate deaminase activity"/>
    <property type="evidence" value="ECO:0007669"/>
    <property type="project" value="InterPro"/>
</dbReference>
<gene>
    <name evidence="4" type="ORF">ELQ92_03255</name>
</gene>
<dbReference type="CDD" id="cd01399">
    <property type="entry name" value="GlcN6P_deaminase"/>
    <property type="match status" value="1"/>
</dbReference>
<dbReference type="AlphaFoldDB" id="A0A444QGW8"/>
<dbReference type="GO" id="GO:0019262">
    <property type="term" value="P:N-acetylneuraminate catabolic process"/>
    <property type="evidence" value="ECO:0007669"/>
    <property type="project" value="TreeGrafter"/>
</dbReference>
<keyword evidence="1" id="KW-0378">Hydrolase</keyword>
<keyword evidence="5" id="KW-1185">Reference proteome</keyword>
<dbReference type="InterPro" id="IPR004547">
    <property type="entry name" value="Glucosamine6P_isomerase"/>
</dbReference>
<evidence type="ECO:0000313" key="4">
    <source>
        <dbReference type="EMBL" id="RWZ68748.1"/>
    </source>
</evidence>
<dbReference type="EMBL" id="RZNC01000001">
    <property type="protein sequence ID" value="RWZ68748.1"/>
    <property type="molecule type" value="Genomic_DNA"/>
</dbReference>
<dbReference type="GO" id="GO:0005737">
    <property type="term" value="C:cytoplasm"/>
    <property type="evidence" value="ECO:0007669"/>
    <property type="project" value="TreeGrafter"/>
</dbReference>
<dbReference type="InterPro" id="IPR006148">
    <property type="entry name" value="Glc/Gal-6P_isomerase"/>
</dbReference>
<accession>A0A444QGW8</accession>
<proteinExistence type="predicted"/>
<dbReference type="GO" id="GO:0042802">
    <property type="term" value="F:identical protein binding"/>
    <property type="evidence" value="ECO:0007669"/>
    <property type="project" value="TreeGrafter"/>
</dbReference>
<dbReference type="SUPFAM" id="SSF100950">
    <property type="entry name" value="NagB/RpiA/CoA transferase-like"/>
    <property type="match status" value="1"/>
</dbReference>
<protein>
    <submittedName>
        <fullName evidence="4">Glucosamine-6-phosphate deaminase</fullName>
    </submittedName>
</protein>
<dbReference type="Pfam" id="PF01182">
    <property type="entry name" value="Glucosamine_iso"/>
    <property type="match status" value="1"/>
</dbReference>
<comment type="caution">
    <text evidence="4">The sequence shown here is derived from an EMBL/GenBank/DDBJ whole genome shotgun (WGS) entry which is preliminary data.</text>
</comment>